<dbReference type="KEGG" id="njp:NEJAP_0495"/>
<dbReference type="EMBL" id="AP014546">
    <property type="protein sequence ID" value="BBB28452.1"/>
    <property type="molecule type" value="Genomic_DNA"/>
</dbReference>
<keyword evidence="2" id="KW-0378">Hydrolase</keyword>
<dbReference type="InterPro" id="IPR050884">
    <property type="entry name" value="CNP_phosphodiesterase-III"/>
</dbReference>
<evidence type="ECO:0000313" key="6">
    <source>
        <dbReference type="EMBL" id="BBB28452.1"/>
    </source>
</evidence>
<organism evidence="6 7">
    <name type="scientific">Neptunomonas japonica JAMM 1380</name>
    <dbReference type="NCBI Taxonomy" id="1441457"/>
    <lineage>
        <taxon>Bacteria</taxon>
        <taxon>Pseudomonadati</taxon>
        <taxon>Pseudomonadota</taxon>
        <taxon>Gammaproteobacteria</taxon>
        <taxon>Oceanospirillales</taxon>
        <taxon>Oceanospirillaceae</taxon>
        <taxon>Neptunomonas</taxon>
    </lineage>
</organism>
<name>A0A7R6PL38_9GAMM</name>
<evidence type="ECO:0000256" key="4">
    <source>
        <dbReference type="ARBA" id="ARBA00025742"/>
    </source>
</evidence>
<evidence type="ECO:0000259" key="5">
    <source>
        <dbReference type="Pfam" id="PF00149"/>
    </source>
</evidence>
<dbReference type="Pfam" id="PF00149">
    <property type="entry name" value="Metallophos"/>
    <property type="match status" value="1"/>
</dbReference>
<evidence type="ECO:0000313" key="7">
    <source>
        <dbReference type="Proteomes" id="UP000595332"/>
    </source>
</evidence>
<sequence>MLRIIQVTDCHLQSSKDDLFKDENPEQRLLAVLDDVKANYHYPEFILLTGDLAHHGYSAAYERLQSYTKDMATAVRWIPGNHDDAGKMLEYQSLSGKVLVEGAWCIILLDSTSKPDGVGGGTLSCAQLSWLDDVVAEYPEHYLLIGMHHPPVKVGSRWQDAIMLANAEAFWAQVSAYDKLKLVLCGHLHQEHQIIHDGVSVLVAPATAPQFAVGTDAPLVESGGVLSLPGYRVLDLLDDGGFETIVKRVSL</sequence>
<dbReference type="Proteomes" id="UP000595332">
    <property type="component" value="Chromosome"/>
</dbReference>
<dbReference type="GO" id="GO:0016787">
    <property type="term" value="F:hydrolase activity"/>
    <property type="evidence" value="ECO:0007669"/>
    <property type="project" value="UniProtKB-KW"/>
</dbReference>
<comment type="similarity">
    <text evidence="4">Belongs to the cyclic nucleotide phosphodiesterase class-III family.</text>
</comment>
<dbReference type="InterPro" id="IPR004843">
    <property type="entry name" value="Calcineurin-like_PHP"/>
</dbReference>
<dbReference type="Gene3D" id="3.60.21.10">
    <property type="match status" value="1"/>
</dbReference>
<protein>
    <submittedName>
        <fullName evidence="6">Icc protein</fullName>
    </submittedName>
</protein>
<keyword evidence="1" id="KW-0479">Metal-binding</keyword>
<feature type="domain" description="Calcineurin-like phosphoesterase" evidence="5">
    <location>
        <begin position="2"/>
        <end position="190"/>
    </location>
</feature>
<dbReference type="PANTHER" id="PTHR42988:SF2">
    <property type="entry name" value="CYCLIC NUCLEOTIDE PHOSPHODIESTERASE CBUA0032-RELATED"/>
    <property type="match status" value="1"/>
</dbReference>
<gene>
    <name evidence="6" type="primary">icc</name>
    <name evidence="6" type="ORF">NEJAP_0495</name>
</gene>
<evidence type="ECO:0000256" key="3">
    <source>
        <dbReference type="ARBA" id="ARBA00023004"/>
    </source>
</evidence>
<dbReference type="InterPro" id="IPR029052">
    <property type="entry name" value="Metallo-depent_PP-like"/>
</dbReference>
<proteinExistence type="inferred from homology"/>
<evidence type="ECO:0000256" key="2">
    <source>
        <dbReference type="ARBA" id="ARBA00022801"/>
    </source>
</evidence>
<dbReference type="SUPFAM" id="SSF56300">
    <property type="entry name" value="Metallo-dependent phosphatases"/>
    <property type="match status" value="1"/>
</dbReference>
<dbReference type="AlphaFoldDB" id="A0A7R6PL38"/>
<dbReference type="GO" id="GO:0046872">
    <property type="term" value="F:metal ion binding"/>
    <property type="evidence" value="ECO:0007669"/>
    <property type="project" value="UniProtKB-KW"/>
</dbReference>
<keyword evidence="7" id="KW-1185">Reference proteome</keyword>
<evidence type="ECO:0000256" key="1">
    <source>
        <dbReference type="ARBA" id="ARBA00022723"/>
    </source>
</evidence>
<dbReference type="PANTHER" id="PTHR42988">
    <property type="entry name" value="PHOSPHOHYDROLASE"/>
    <property type="match status" value="1"/>
</dbReference>
<accession>A0A7R6PL38</accession>
<reference evidence="6 7" key="1">
    <citation type="journal article" date="2008" name="Int. J. Syst. Evol. Microbiol.">
        <title>Neptunomonas japonica sp. nov., an Osedax japonicus symbiont-like bacterium isolated from sediment adjacent to sperm whale carcasses off Kagoshima, Japan.</title>
        <authorList>
            <person name="Miyazaki M."/>
            <person name="Nogi Y."/>
            <person name="Fujiwara Y."/>
            <person name="Kawato M."/>
            <person name="Kubokawa K."/>
            <person name="Horikoshi K."/>
        </authorList>
    </citation>
    <scope>NUCLEOTIDE SEQUENCE [LARGE SCALE GENOMIC DNA]</scope>
    <source>
        <strain evidence="6 7">JAMM 1380</strain>
    </source>
</reference>
<keyword evidence="3" id="KW-0408">Iron</keyword>